<dbReference type="AlphaFoldDB" id="A0ABD0KTD8"/>
<protein>
    <submittedName>
        <fullName evidence="3">Uncharacterized protein</fullName>
    </submittedName>
</protein>
<dbReference type="Proteomes" id="UP001519460">
    <property type="component" value="Unassembled WGS sequence"/>
</dbReference>
<dbReference type="EMBL" id="JACVVK020000129">
    <property type="protein sequence ID" value="KAK7490243.1"/>
    <property type="molecule type" value="Genomic_DNA"/>
</dbReference>
<dbReference type="PANTHER" id="PTHR46228">
    <property type="entry name" value="KELCH DOMAIN-CONTAINING PROTEIN"/>
    <property type="match status" value="1"/>
</dbReference>
<proteinExistence type="predicted"/>
<evidence type="ECO:0000313" key="4">
    <source>
        <dbReference type="Proteomes" id="UP001519460"/>
    </source>
</evidence>
<accession>A0ABD0KTD8</accession>
<dbReference type="InterPro" id="IPR015915">
    <property type="entry name" value="Kelch-typ_b-propeller"/>
</dbReference>
<evidence type="ECO:0000313" key="3">
    <source>
        <dbReference type="EMBL" id="KAK7490243.1"/>
    </source>
</evidence>
<dbReference type="SUPFAM" id="SSF50965">
    <property type="entry name" value="Galactose oxidase, central domain"/>
    <property type="match status" value="1"/>
</dbReference>
<comment type="caution">
    <text evidence="3">The sequence shown here is derived from an EMBL/GenBank/DDBJ whole genome shotgun (WGS) entry which is preliminary data.</text>
</comment>
<keyword evidence="1" id="KW-0880">Kelch repeat</keyword>
<name>A0ABD0KTD8_9CAEN</name>
<dbReference type="Pfam" id="PF24681">
    <property type="entry name" value="Kelch_KLHDC2_KLHL20_DRC7"/>
    <property type="match status" value="2"/>
</dbReference>
<sequence>MSTPVWKWLSRVFGFRLQGNEQRDNPKRCPGRSGHTSVCIGENLLVWGGYRDDEHSPYQDERYLSPMEIWVYNADMDCWTSRKCTVPEGDSLTPVGTSGACSVLILPYWYIVGGHTGFGNINHVWRLNVQTFEWEFVRTSEPGLSPRDKFTAWAYEQRIYCFGGFGIHPRGSGLHNHGVFIEDETEMAGFNRGWNNQLLILDTVSFEWLNPKCHGPLPSARAAHSAVLLGDKVYIFGGRHGVHRLNDLHCLDLKSLTWSGELNAAGPLPEGRSWHTMSDIGDNRLLLFGGFSQDQRPLDDVWLLDMAHLQWTLLSPGNGHPRLWHTASVTSSGTVLVFGGCKNNILSPQHRSRFSGSVIKFEVQPKRLDRLCMHAVFRHRKKTRAEWELLPVEMQKWLAEKKQVEKELRNLRGKISYSGFTNVSLSGSQRPDEGS</sequence>
<dbReference type="PANTHER" id="PTHR46228:SF2">
    <property type="entry name" value="KELCH REPEAT PROTEIN (AFU_ORTHOLOGUE AFUA_4G14350)"/>
    <property type="match status" value="1"/>
</dbReference>
<keyword evidence="4" id="KW-1185">Reference proteome</keyword>
<organism evidence="3 4">
    <name type="scientific">Batillaria attramentaria</name>
    <dbReference type="NCBI Taxonomy" id="370345"/>
    <lineage>
        <taxon>Eukaryota</taxon>
        <taxon>Metazoa</taxon>
        <taxon>Spiralia</taxon>
        <taxon>Lophotrochozoa</taxon>
        <taxon>Mollusca</taxon>
        <taxon>Gastropoda</taxon>
        <taxon>Caenogastropoda</taxon>
        <taxon>Sorbeoconcha</taxon>
        <taxon>Cerithioidea</taxon>
        <taxon>Batillariidae</taxon>
        <taxon>Batillaria</taxon>
    </lineage>
</organism>
<dbReference type="InterPro" id="IPR011043">
    <property type="entry name" value="Gal_Oxase/kelch_b-propeller"/>
</dbReference>
<dbReference type="Gene3D" id="2.120.10.80">
    <property type="entry name" value="Kelch-type beta propeller"/>
    <property type="match status" value="3"/>
</dbReference>
<reference evidence="3 4" key="1">
    <citation type="journal article" date="2023" name="Sci. Data">
        <title>Genome assembly of the Korean intertidal mud-creeper Batillaria attramentaria.</title>
        <authorList>
            <person name="Patra A.K."/>
            <person name="Ho P.T."/>
            <person name="Jun S."/>
            <person name="Lee S.J."/>
            <person name="Kim Y."/>
            <person name="Won Y.J."/>
        </authorList>
    </citation>
    <scope>NUCLEOTIDE SEQUENCE [LARGE SCALE GENOMIC DNA]</scope>
    <source>
        <strain evidence="3">Wonlab-2016</strain>
    </source>
</reference>
<evidence type="ECO:0000256" key="1">
    <source>
        <dbReference type="ARBA" id="ARBA00022441"/>
    </source>
</evidence>
<keyword evidence="2" id="KW-0677">Repeat</keyword>
<gene>
    <name evidence="3" type="ORF">BaRGS_00018588</name>
</gene>
<evidence type="ECO:0000256" key="2">
    <source>
        <dbReference type="ARBA" id="ARBA00022737"/>
    </source>
</evidence>